<gene>
    <name evidence="4" type="ORF">SAMN04244559_00865</name>
</gene>
<dbReference type="EMBL" id="FNWO01000003">
    <property type="protein sequence ID" value="SEH30112.1"/>
    <property type="molecule type" value="Genomic_DNA"/>
</dbReference>
<dbReference type="RefSeq" id="WP_170834520.1">
    <property type="nucleotide sequence ID" value="NZ_FNWO01000003.1"/>
</dbReference>
<proteinExistence type="predicted"/>
<reference evidence="5" key="1">
    <citation type="submission" date="2016-10" db="EMBL/GenBank/DDBJ databases">
        <authorList>
            <person name="Varghese N."/>
            <person name="Submissions S."/>
        </authorList>
    </citation>
    <scope>NUCLEOTIDE SEQUENCE [LARGE SCALE GENOMIC DNA]</scope>
    <source>
        <strain evidence="5">DSM 13234</strain>
    </source>
</reference>
<keyword evidence="1" id="KW-0328">Glycosyltransferase</keyword>
<evidence type="ECO:0000313" key="5">
    <source>
        <dbReference type="Proteomes" id="UP000182983"/>
    </source>
</evidence>
<dbReference type="PANTHER" id="PTHR12526">
    <property type="entry name" value="GLYCOSYLTRANSFERASE"/>
    <property type="match status" value="1"/>
</dbReference>
<evidence type="ECO:0000313" key="4">
    <source>
        <dbReference type="EMBL" id="SEH30112.1"/>
    </source>
</evidence>
<dbReference type="Gene3D" id="3.40.50.2000">
    <property type="entry name" value="Glycogen Phosphorylase B"/>
    <property type="match status" value="2"/>
</dbReference>
<dbReference type="CDD" id="cd03801">
    <property type="entry name" value="GT4_PimA-like"/>
    <property type="match status" value="1"/>
</dbReference>
<dbReference type="AlphaFoldDB" id="A0A1H6H4B0"/>
<keyword evidence="2 4" id="KW-0808">Transferase</keyword>
<dbReference type="SUPFAM" id="SSF53756">
    <property type="entry name" value="UDP-Glycosyltransferase/glycogen phosphorylase"/>
    <property type="match status" value="1"/>
</dbReference>
<dbReference type="Pfam" id="PF13692">
    <property type="entry name" value="Glyco_trans_1_4"/>
    <property type="match status" value="1"/>
</dbReference>
<dbReference type="PANTHER" id="PTHR12526:SF510">
    <property type="entry name" value="D-INOSITOL 3-PHOSPHATE GLYCOSYLTRANSFERASE"/>
    <property type="match status" value="1"/>
</dbReference>
<dbReference type="Pfam" id="PF13439">
    <property type="entry name" value="Glyco_transf_4"/>
    <property type="match status" value="1"/>
</dbReference>
<dbReference type="InterPro" id="IPR028098">
    <property type="entry name" value="Glyco_trans_4-like_N"/>
</dbReference>
<dbReference type="GO" id="GO:0016757">
    <property type="term" value="F:glycosyltransferase activity"/>
    <property type="evidence" value="ECO:0007669"/>
    <property type="project" value="UniProtKB-KW"/>
</dbReference>
<keyword evidence="5" id="KW-1185">Reference proteome</keyword>
<dbReference type="Proteomes" id="UP000182983">
    <property type="component" value="Unassembled WGS sequence"/>
</dbReference>
<name>A0A1H6H4B0_MAGFU</name>
<accession>A0A1H6H4B0</accession>
<organism evidence="4 5">
    <name type="scientific">Magnetospirillum fulvum</name>
    <name type="common">Rhodospirillum fulvum</name>
    <dbReference type="NCBI Taxonomy" id="1082"/>
    <lineage>
        <taxon>Bacteria</taxon>
        <taxon>Pseudomonadati</taxon>
        <taxon>Pseudomonadota</taxon>
        <taxon>Alphaproteobacteria</taxon>
        <taxon>Rhodospirillales</taxon>
        <taxon>Rhodospirillaceae</taxon>
        <taxon>Magnetospirillum</taxon>
    </lineage>
</organism>
<sequence length="372" mass="40924">MTDLNLLLWHWGRRGGGPKITLELARALSALPNVNVHLSLSRQSEAYEETMALGLPGFHVDTYTDVPSALGAMFRLPAIRSAFAHYLRDHRIDIVDCTMSHLWNPLFLPLMRRIRIPYVLTLHDAIPHPGEGYGVRGAMIRHEVLRADHLITLSEHVKSQAIRDLSYPADRIDVIPHGVFSWGEAKPRSFPRDRPFRLLFFGRIHPYKGLDLLLDAYKQMRAKGFPVELLVAGPGDISPYAEGLATEGVQVDNRWIPVEEIEGILRSGDLMVLPYVEASQSGVAATACGAALPVVATPVGGLSEQVQDKRTGLLAAAPPASALVDAITIFLQDPSFYESCSRMALEYAATDLAWPVIASKTLEVVSGLVEKN</sequence>
<evidence type="ECO:0000259" key="3">
    <source>
        <dbReference type="Pfam" id="PF13439"/>
    </source>
</evidence>
<evidence type="ECO:0000256" key="1">
    <source>
        <dbReference type="ARBA" id="ARBA00022676"/>
    </source>
</evidence>
<feature type="domain" description="Glycosyltransferase subfamily 4-like N-terminal" evidence="3">
    <location>
        <begin position="15"/>
        <end position="179"/>
    </location>
</feature>
<protein>
    <submittedName>
        <fullName evidence="4">Glycosyltransferase involved in cell wall bisynthesis</fullName>
    </submittedName>
</protein>
<evidence type="ECO:0000256" key="2">
    <source>
        <dbReference type="ARBA" id="ARBA00022679"/>
    </source>
</evidence>